<comment type="caution">
    <text evidence="1">The sequence shown here is derived from an EMBL/GenBank/DDBJ whole genome shotgun (WGS) entry which is preliminary data.</text>
</comment>
<sequence length="75" mass="8542">MEIRNKIIYLSFFVLSCNGDFFPNDEETGEAAKQRCAESIYFYFDLAGKGRTCDICLLSISIDCKPKKSGQLIKF</sequence>
<protein>
    <recommendedName>
        <fullName evidence="3">Lipoprotein</fullName>
    </recommendedName>
</protein>
<evidence type="ECO:0000313" key="2">
    <source>
        <dbReference type="Proteomes" id="UP000297239"/>
    </source>
</evidence>
<organism evidence="1 2">
    <name type="scientific">Leptospira kanakyensis</name>
    <dbReference type="NCBI Taxonomy" id="2484968"/>
    <lineage>
        <taxon>Bacteria</taxon>
        <taxon>Pseudomonadati</taxon>
        <taxon>Spirochaetota</taxon>
        <taxon>Spirochaetia</taxon>
        <taxon>Leptospirales</taxon>
        <taxon>Leptospiraceae</taxon>
        <taxon>Leptospira</taxon>
    </lineage>
</organism>
<name>A0A6N4QPL1_9LEPT</name>
<dbReference type="EMBL" id="RQFF01000009">
    <property type="protein sequence ID" value="TGK75840.1"/>
    <property type="molecule type" value="Genomic_DNA"/>
</dbReference>
<gene>
    <name evidence="1" type="ORF">EHQ18_01875</name>
</gene>
<dbReference type="Proteomes" id="UP000297239">
    <property type="component" value="Unassembled WGS sequence"/>
</dbReference>
<reference evidence="1" key="1">
    <citation type="journal article" date="2019" name="PLoS Negl. Trop. Dis.">
        <title>Revisiting the worldwide diversity of Leptospira species in the environment.</title>
        <authorList>
            <person name="Vincent A.T."/>
            <person name="Schiettekatte O."/>
            <person name="Bourhy P."/>
            <person name="Veyrier F.J."/>
            <person name="Picardeau M."/>
        </authorList>
    </citation>
    <scope>NUCLEOTIDE SEQUENCE [LARGE SCALE GENOMIC DNA]</scope>
    <source>
        <strain evidence="1">201800293</strain>
    </source>
</reference>
<dbReference type="PROSITE" id="PS51257">
    <property type="entry name" value="PROKAR_LIPOPROTEIN"/>
    <property type="match status" value="1"/>
</dbReference>
<proteinExistence type="predicted"/>
<dbReference type="RefSeq" id="WP_135631774.1">
    <property type="nucleotide sequence ID" value="NZ_RQFE01000008.1"/>
</dbReference>
<accession>A0A6N4QPL1</accession>
<evidence type="ECO:0000313" key="1">
    <source>
        <dbReference type="EMBL" id="TGK75840.1"/>
    </source>
</evidence>
<evidence type="ECO:0008006" key="3">
    <source>
        <dbReference type="Google" id="ProtNLM"/>
    </source>
</evidence>
<dbReference type="AlphaFoldDB" id="A0A6N4QPL1"/>
<keyword evidence="2" id="KW-1185">Reference proteome</keyword>